<feature type="compositionally biased region" description="Polar residues" evidence="1">
    <location>
        <begin position="31"/>
        <end position="59"/>
    </location>
</feature>
<dbReference type="InterPro" id="IPR039869">
    <property type="entry name" value="UBTD1/2"/>
</dbReference>
<proteinExistence type="predicted"/>
<feature type="compositionally biased region" description="Low complexity" evidence="1">
    <location>
        <begin position="1"/>
        <end position="24"/>
    </location>
</feature>
<evidence type="ECO:0000313" key="3">
    <source>
        <dbReference type="EMBL" id="KAF2842126.1"/>
    </source>
</evidence>
<evidence type="ECO:0000313" key="4">
    <source>
        <dbReference type="Proteomes" id="UP000799429"/>
    </source>
</evidence>
<dbReference type="EMBL" id="MU006090">
    <property type="protein sequence ID" value="KAF2842126.1"/>
    <property type="molecule type" value="Genomic_DNA"/>
</dbReference>
<feature type="compositionally biased region" description="Basic and acidic residues" evidence="1">
    <location>
        <begin position="203"/>
        <end position="213"/>
    </location>
</feature>
<comment type="caution">
    <text evidence="3">The sequence shown here is derived from an EMBL/GenBank/DDBJ whole genome shotgun (WGS) entry which is preliminary data.</text>
</comment>
<keyword evidence="4" id="KW-1185">Reference proteome</keyword>
<evidence type="ECO:0000256" key="1">
    <source>
        <dbReference type="SAM" id="MobiDB-lite"/>
    </source>
</evidence>
<sequence>MGCCTSRPRSSNSSPYNNTTPNSPIIAGDSSRANITSHTQSPPHSQSFVSHATHTLDTPRSSHHLPRVGGNLGRAPNAPLRFPTYQKKCEAPHKAHWTPSQLRKEREEFFETRVTGQAEIWGVVRLVAELVRARDLEEAQGILDAAGCTCPTGDIWKGVFDERGQFYQVPEWIVRDPDGMLEEVAEDKDLHGDATDEDEDGDKELLEHKEEKGKGRAVDVGEIMKVRARLSDRGTDVIVKIGKEEKLSVLIKRVKEIAGLPPKTKIKIAYLGKILHENESLSAQGWREGHVLNTLIF</sequence>
<dbReference type="PANTHER" id="PTHR13609">
    <property type="entry name" value="UBIQUITIN DOMAIN CONTAINING 1 PROTEIN-RELATED"/>
    <property type="match status" value="1"/>
</dbReference>
<gene>
    <name evidence="3" type="ORF">M501DRAFT_998376</name>
</gene>
<dbReference type="OrthoDB" id="1640476at2759"/>
<dbReference type="InterPro" id="IPR032752">
    <property type="entry name" value="DC-UbP/UBTD2_N"/>
</dbReference>
<organism evidence="3 4">
    <name type="scientific">Patellaria atrata CBS 101060</name>
    <dbReference type="NCBI Taxonomy" id="1346257"/>
    <lineage>
        <taxon>Eukaryota</taxon>
        <taxon>Fungi</taxon>
        <taxon>Dikarya</taxon>
        <taxon>Ascomycota</taxon>
        <taxon>Pezizomycotina</taxon>
        <taxon>Dothideomycetes</taxon>
        <taxon>Dothideomycetes incertae sedis</taxon>
        <taxon>Patellariales</taxon>
        <taxon>Patellariaceae</taxon>
        <taxon>Patellaria</taxon>
    </lineage>
</organism>
<feature type="domain" description="DC-UbP/UBTD2 N-terminal" evidence="2">
    <location>
        <begin position="87"/>
        <end position="182"/>
    </location>
</feature>
<dbReference type="Proteomes" id="UP000799429">
    <property type="component" value="Unassembled WGS sequence"/>
</dbReference>
<protein>
    <recommendedName>
        <fullName evidence="2">DC-UbP/UBTD2 N-terminal domain-containing protein</fullName>
    </recommendedName>
</protein>
<dbReference type="AlphaFoldDB" id="A0A9P4VQP2"/>
<dbReference type="Gene3D" id="1.20.225.20">
    <property type="entry name" value="Ub domain-containing protein, DC-UbP/UBTD2, N-terminal domain"/>
    <property type="match status" value="1"/>
</dbReference>
<accession>A0A9P4VQP2</accession>
<name>A0A9P4VQP2_9PEZI</name>
<dbReference type="SUPFAM" id="SSF54236">
    <property type="entry name" value="Ubiquitin-like"/>
    <property type="match status" value="1"/>
</dbReference>
<feature type="region of interest" description="Disordered" evidence="1">
    <location>
        <begin position="1"/>
        <end position="75"/>
    </location>
</feature>
<evidence type="ECO:0000259" key="2">
    <source>
        <dbReference type="Pfam" id="PF16455"/>
    </source>
</evidence>
<dbReference type="Pfam" id="PF16455">
    <property type="entry name" value="UBD"/>
    <property type="match status" value="1"/>
</dbReference>
<feature type="region of interest" description="Disordered" evidence="1">
    <location>
        <begin position="187"/>
        <end position="213"/>
    </location>
</feature>
<dbReference type="InterPro" id="IPR029071">
    <property type="entry name" value="Ubiquitin-like_domsf"/>
</dbReference>
<dbReference type="InterPro" id="IPR038169">
    <property type="entry name" value="DC-UbP/UBTD2_N_sf"/>
</dbReference>
<reference evidence="3" key="1">
    <citation type="journal article" date="2020" name="Stud. Mycol.">
        <title>101 Dothideomycetes genomes: a test case for predicting lifestyles and emergence of pathogens.</title>
        <authorList>
            <person name="Haridas S."/>
            <person name="Albert R."/>
            <person name="Binder M."/>
            <person name="Bloem J."/>
            <person name="Labutti K."/>
            <person name="Salamov A."/>
            <person name="Andreopoulos B."/>
            <person name="Baker S."/>
            <person name="Barry K."/>
            <person name="Bills G."/>
            <person name="Bluhm B."/>
            <person name="Cannon C."/>
            <person name="Castanera R."/>
            <person name="Culley D."/>
            <person name="Daum C."/>
            <person name="Ezra D."/>
            <person name="Gonzalez J."/>
            <person name="Henrissat B."/>
            <person name="Kuo A."/>
            <person name="Liang C."/>
            <person name="Lipzen A."/>
            <person name="Lutzoni F."/>
            <person name="Magnuson J."/>
            <person name="Mondo S."/>
            <person name="Nolan M."/>
            <person name="Ohm R."/>
            <person name="Pangilinan J."/>
            <person name="Park H.-J."/>
            <person name="Ramirez L."/>
            <person name="Alfaro M."/>
            <person name="Sun H."/>
            <person name="Tritt A."/>
            <person name="Yoshinaga Y."/>
            <person name="Zwiers L.-H."/>
            <person name="Turgeon B."/>
            <person name="Goodwin S."/>
            <person name="Spatafora J."/>
            <person name="Crous P."/>
            <person name="Grigoriev I."/>
        </authorList>
    </citation>
    <scope>NUCLEOTIDE SEQUENCE</scope>
    <source>
        <strain evidence="3">CBS 101060</strain>
    </source>
</reference>